<proteinExistence type="inferred from homology"/>
<dbReference type="EMBL" id="BAAAQF010000008">
    <property type="protein sequence ID" value="GAA1677394.1"/>
    <property type="molecule type" value="Genomic_DNA"/>
</dbReference>
<reference evidence="6" key="1">
    <citation type="journal article" date="2019" name="Int. J. Syst. Evol. Microbiol.">
        <title>The Global Catalogue of Microorganisms (GCM) 10K type strain sequencing project: providing services to taxonomists for standard genome sequencing and annotation.</title>
        <authorList>
            <consortium name="The Broad Institute Genomics Platform"/>
            <consortium name="The Broad Institute Genome Sequencing Center for Infectious Disease"/>
            <person name="Wu L."/>
            <person name="Ma J."/>
        </authorList>
    </citation>
    <scope>NUCLEOTIDE SEQUENCE [LARGE SCALE GENOMIC DNA]</scope>
    <source>
        <strain evidence="6">JCM 16001</strain>
    </source>
</reference>
<evidence type="ECO:0000256" key="1">
    <source>
        <dbReference type="ARBA" id="ARBA00010687"/>
    </source>
</evidence>
<protein>
    <recommendedName>
        <fullName evidence="4">Arabinogalactan endo-beta-1,4-galactanase</fullName>
        <ecNumber evidence="4">3.2.1.89</ecNumber>
    </recommendedName>
</protein>
<dbReference type="PANTHER" id="PTHR34983">
    <property type="entry name" value="ARABINOGALACTAN ENDO-BETA-1,4-GALACTANASE A"/>
    <property type="match status" value="1"/>
</dbReference>
<name>A0ABP4SSC3_9ACTN</name>
<evidence type="ECO:0000256" key="3">
    <source>
        <dbReference type="ARBA" id="ARBA00023295"/>
    </source>
</evidence>
<keyword evidence="2 4" id="KW-0378">Hydrolase</keyword>
<dbReference type="Pfam" id="PF07745">
    <property type="entry name" value="Glyco_hydro_53"/>
    <property type="match status" value="1"/>
</dbReference>
<comment type="caution">
    <text evidence="5">The sequence shown here is derived from an EMBL/GenBank/DDBJ whole genome shotgun (WGS) entry which is preliminary data.</text>
</comment>
<dbReference type="SUPFAM" id="SSF51445">
    <property type="entry name" value="(Trans)glycosidases"/>
    <property type="match status" value="1"/>
</dbReference>
<evidence type="ECO:0000256" key="2">
    <source>
        <dbReference type="ARBA" id="ARBA00022801"/>
    </source>
</evidence>
<keyword evidence="6" id="KW-1185">Reference proteome</keyword>
<sequence>MPTDGLQAAPKVLPIRGADVSMTAEIEERGAVFRADGTEHELFGLLAGSGVNWIRLRLWVDPRDESGEPYMGGTNDLATTIALARRAKAAGQRLLLDLHYSDFWTDPKKQSMPKAWRGLKGAELEARVHDWTAEVLAAMAAADVAPDMVQVGNEITNGMLWPEGRTPTFDWESRQWTGDDDAAYDRLAGLLAAGTAAVREAGSARVCIHLDFGGSNTLYRRWFDKLTARGLDFDVIGLSYYPYWHSTLADLRGNLNDIAARYGRDVLVVETAYAWTGDHPEGHDQVFSLPLAEGCGYEVSPAGQAAFLRDLYAAVGAVPDGRGLGIVYWEPAWLPVAGTTWASRAGMEYGDDVVDDAGNSWANQALFDFDGNALPSLRALGGA</sequence>
<dbReference type="PANTHER" id="PTHR34983:SF2">
    <property type="entry name" value="ENDO-BETA-1,4-GALACTANASE"/>
    <property type="match status" value="1"/>
</dbReference>
<gene>
    <name evidence="5" type="ORF">GCM10009830_25440</name>
</gene>
<dbReference type="InterPro" id="IPR011683">
    <property type="entry name" value="Glyco_hydro_53"/>
</dbReference>
<dbReference type="Gene3D" id="3.20.20.80">
    <property type="entry name" value="Glycosidases"/>
    <property type="match status" value="1"/>
</dbReference>
<dbReference type="InterPro" id="IPR017853">
    <property type="entry name" value="GH"/>
</dbReference>
<evidence type="ECO:0000256" key="4">
    <source>
        <dbReference type="RuleBase" id="RU361192"/>
    </source>
</evidence>
<dbReference type="GO" id="GO:0016787">
    <property type="term" value="F:hydrolase activity"/>
    <property type="evidence" value="ECO:0007669"/>
    <property type="project" value="UniProtKB-KW"/>
</dbReference>
<comment type="similarity">
    <text evidence="1 4">Belongs to the glycosyl hydrolase 53 family.</text>
</comment>
<keyword evidence="3 4" id="KW-0326">Glycosidase</keyword>
<comment type="catalytic activity">
    <reaction evidence="4">
        <text>The enzyme specifically hydrolyzes (1-&gt;4)-beta-D-galactosidic linkages in type I arabinogalactans.</text>
        <dbReference type="EC" id="3.2.1.89"/>
    </reaction>
</comment>
<organism evidence="5 6">
    <name type="scientific">Glycomyces endophyticus</name>
    <dbReference type="NCBI Taxonomy" id="480996"/>
    <lineage>
        <taxon>Bacteria</taxon>
        <taxon>Bacillati</taxon>
        <taxon>Actinomycetota</taxon>
        <taxon>Actinomycetes</taxon>
        <taxon>Glycomycetales</taxon>
        <taxon>Glycomycetaceae</taxon>
        <taxon>Glycomyces</taxon>
    </lineage>
</organism>
<dbReference type="Proteomes" id="UP001499851">
    <property type="component" value="Unassembled WGS sequence"/>
</dbReference>
<dbReference type="EC" id="3.2.1.89" evidence="4"/>
<evidence type="ECO:0000313" key="5">
    <source>
        <dbReference type="EMBL" id="GAA1677394.1"/>
    </source>
</evidence>
<dbReference type="RefSeq" id="WP_344486860.1">
    <property type="nucleotide sequence ID" value="NZ_BAAAQF010000008.1"/>
</dbReference>
<evidence type="ECO:0000313" key="6">
    <source>
        <dbReference type="Proteomes" id="UP001499851"/>
    </source>
</evidence>
<accession>A0ABP4SSC3</accession>